<evidence type="ECO:0000256" key="1">
    <source>
        <dbReference type="ARBA" id="ARBA00008857"/>
    </source>
</evidence>
<dbReference type="Gene3D" id="1.10.150.130">
    <property type="match status" value="1"/>
</dbReference>
<dbReference type="InterPro" id="IPR002104">
    <property type="entry name" value="Integrase_catalytic"/>
</dbReference>
<dbReference type="Pfam" id="PF00589">
    <property type="entry name" value="Phage_integrase"/>
    <property type="match status" value="1"/>
</dbReference>
<dbReference type="AlphaFoldDB" id="A0A4Y9QQD2"/>
<dbReference type="PANTHER" id="PTHR30349">
    <property type="entry name" value="PHAGE INTEGRASE-RELATED"/>
    <property type="match status" value="1"/>
</dbReference>
<evidence type="ECO:0000313" key="6">
    <source>
        <dbReference type="Proteomes" id="UP000297647"/>
    </source>
</evidence>
<gene>
    <name evidence="5" type="ORF">E4S40_12985</name>
</gene>
<dbReference type="InterPro" id="IPR050090">
    <property type="entry name" value="Tyrosine_recombinase_XerCD"/>
</dbReference>
<dbReference type="InterPro" id="IPR010998">
    <property type="entry name" value="Integrase_recombinase_N"/>
</dbReference>
<organism evidence="5 6">
    <name type="scientific">Algoriphagus kandeliae</name>
    <dbReference type="NCBI Taxonomy" id="2562278"/>
    <lineage>
        <taxon>Bacteria</taxon>
        <taxon>Pseudomonadati</taxon>
        <taxon>Bacteroidota</taxon>
        <taxon>Cytophagia</taxon>
        <taxon>Cytophagales</taxon>
        <taxon>Cyclobacteriaceae</taxon>
        <taxon>Algoriphagus</taxon>
    </lineage>
</organism>
<sequence>MYRTNLILKGVNKSNRFGKITIEITFQTGSLRERIYIPTGEKVPIEFWQKGKISKAYPSHKDISKRVEIIHNEIRAQLFDLERKNGFINKNLYNDSIQGDKNTEQDLLTLLDKFIEVKNLSSKKKLIEKLKTIRNQLTTFLKGRRLFLNEVNQEFVNSLTKYWVEEIGLQPNTVAKNFGFFRQFMNYLKNEEILTSLKYQRLEYPSEVDTNTVVLNKEEVISLTRYIPRSESLRKVKDLFLIMIYSGLRYSDAVRINPSWVRGDFLFVNTQKTGEKVSIPLHPKLKGLLEAHQYDVSKIRISNQKFNDYVKVLCQEAGITSLIEIVKYEKGEKKYLTFTKFKLIASHTGRRTFITNSILAGIPLPVIQKITGHRKLSTLQKYVEISDESKKSELEKLGEYFK</sequence>
<dbReference type="InterPro" id="IPR013762">
    <property type="entry name" value="Integrase-like_cat_sf"/>
</dbReference>
<keyword evidence="6" id="KW-1185">Reference proteome</keyword>
<dbReference type="Gene3D" id="1.10.443.10">
    <property type="entry name" value="Intergrase catalytic core"/>
    <property type="match status" value="1"/>
</dbReference>
<dbReference type="OrthoDB" id="9806835at2"/>
<evidence type="ECO:0000259" key="4">
    <source>
        <dbReference type="PROSITE" id="PS51898"/>
    </source>
</evidence>
<dbReference type="Pfam" id="PF13102">
    <property type="entry name" value="Phage_int_SAM_5"/>
    <property type="match status" value="1"/>
</dbReference>
<evidence type="ECO:0000313" key="5">
    <source>
        <dbReference type="EMBL" id="TFV93173.1"/>
    </source>
</evidence>
<dbReference type="Proteomes" id="UP000297647">
    <property type="component" value="Unassembled WGS sequence"/>
</dbReference>
<comment type="similarity">
    <text evidence="1">Belongs to the 'phage' integrase family.</text>
</comment>
<dbReference type="PANTHER" id="PTHR30349:SF64">
    <property type="entry name" value="PROPHAGE INTEGRASE INTD-RELATED"/>
    <property type="match status" value="1"/>
</dbReference>
<keyword evidence="2" id="KW-0238">DNA-binding</keyword>
<accession>A0A4Y9QQD2</accession>
<evidence type="ECO:0000256" key="3">
    <source>
        <dbReference type="ARBA" id="ARBA00023172"/>
    </source>
</evidence>
<dbReference type="RefSeq" id="WP_135074830.1">
    <property type="nucleotide sequence ID" value="NZ_SPSB01000004.1"/>
</dbReference>
<protein>
    <recommendedName>
        <fullName evidence="4">Tyr recombinase domain-containing protein</fullName>
    </recommendedName>
</protein>
<keyword evidence="3" id="KW-0233">DNA recombination</keyword>
<proteinExistence type="inferred from homology"/>
<comment type="caution">
    <text evidence="5">The sequence shown here is derived from an EMBL/GenBank/DDBJ whole genome shotgun (WGS) entry which is preliminary data.</text>
</comment>
<dbReference type="GO" id="GO:0006310">
    <property type="term" value="P:DNA recombination"/>
    <property type="evidence" value="ECO:0007669"/>
    <property type="project" value="UniProtKB-KW"/>
</dbReference>
<dbReference type="PROSITE" id="PS51898">
    <property type="entry name" value="TYR_RECOMBINASE"/>
    <property type="match status" value="1"/>
</dbReference>
<evidence type="ECO:0000256" key="2">
    <source>
        <dbReference type="ARBA" id="ARBA00023125"/>
    </source>
</evidence>
<dbReference type="InterPro" id="IPR025269">
    <property type="entry name" value="SAM-like_dom"/>
</dbReference>
<dbReference type="CDD" id="cd01185">
    <property type="entry name" value="INTN1_C_like"/>
    <property type="match status" value="1"/>
</dbReference>
<dbReference type="GO" id="GO:0003677">
    <property type="term" value="F:DNA binding"/>
    <property type="evidence" value="ECO:0007669"/>
    <property type="project" value="UniProtKB-KW"/>
</dbReference>
<feature type="domain" description="Tyr recombinase" evidence="4">
    <location>
        <begin position="210"/>
        <end position="395"/>
    </location>
</feature>
<name>A0A4Y9QQD2_9BACT</name>
<reference evidence="5 6" key="1">
    <citation type="submission" date="2019-03" db="EMBL/GenBank/DDBJ databases">
        <title>Algoriphagus sp. nov, a new strain isolated from root system soil of mangrove plant Kandelia.</title>
        <authorList>
            <person name="Yin Q."/>
            <person name="Wang K."/>
            <person name="Song Z."/>
        </authorList>
    </citation>
    <scope>NUCLEOTIDE SEQUENCE [LARGE SCALE GENOMIC DNA]</scope>
    <source>
        <strain evidence="5 6">XY-J91</strain>
    </source>
</reference>
<dbReference type="EMBL" id="SPSB01000004">
    <property type="protein sequence ID" value="TFV93173.1"/>
    <property type="molecule type" value="Genomic_DNA"/>
</dbReference>
<dbReference type="InterPro" id="IPR011010">
    <property type="entry name" value="DNA_brk_join_enz"/>
</dbReference>
<dbReference type="GO" id="GO:0015074">
    <property type="term" value="P:DNA integration"/>
    <property type="evidence" value="ECO:0007669"/>
    <property type="project" value="InterPro"/>
</dbReference>
<dbReference type="SUPFAM" id="SSF56349">
    <property type="entry name" value="DNA breaking-rejoining enzymes"/>
    <property type="match status" value="1"/>
</dbReference>